<dbReference type="EMBL" id="JBHRYJ010000005">
    <property type="protein sequence ID" value="MFC3677590.1"/>
    <property type="molecule type" value="Genomic_DNA"/>
</dbReference>
<name>A0ABV7VK16_9PROT</name>
<keyword evidence="1 3" id="KW-0808">Transferase</keyword>
<dbReference type="Pfam" id="PF02515">
    <property type="entry name" value="CoA_transf_3"/>
    <property type="match status" value="1"/>
</dbReference>
<dbReference type="GO" id="GO:0016740">
    <property type="term" value="F:transferase activity"/>
    <property type="evidence" value="ECO:0007669"/>
    <property type="project" value="UniProtKB-KW"/>
</dbReference>
<dbReference type="PANTHER" id="PTHR48207">
    <property type="entry name" value="SUCCINATE--HYDROXYMETHYLGLUTARATE COA-TRANSFERASE"/>
    <property type="match status" value="1"/>
</dbReference>
<dbReference type="Proteomes" id="UP001595711">
    <property type="component" value="Unassembled WGS sequence"/>
</dbReference>
<evidence type="ECO:0000313" key="3">
    <source>
        <dbReference type="EMBL" id="MFC3677590.1"/>
    </source>
</evidence>
<feature type="region of interest" description="Disordered" evidence="2">
    <location>
        <begin position="382"/>
        <end position="402"/>
    </location>
</feature>
<keyword evidence="4" id="KW-1185">Reference proteome</keyword>
<comment type="caution">
    <text evidence="3">The sequence shown here is derived from an EMBL/GenBank/DDBJ whole genome shotgun (WGS) entry which is preliminary data.</text>
</comment>
<gene>
    <name evidence="3" type="ORF">ACFOOQ_18695</name>
</gene>
<dbReference type="InterPro" id="IPR003673">
    <property type="entry name" value="CoA-Trfase_fam_III"/>
</dbReference>
<reference evidence="4" key="1">
    <citation type="journal article" date="2019" name="Int. J. Syst. Evol. Microbiol.">
        <title>The Global Catalogue of Microorganisms (GCM) 10K type strain sequencing project: providing services to taxonomists for standard genome sequencing and annotation.</title>
        <authorList>
            <consortium name="The Broad Institute Genomics Platform"/>
            <consortium name="The Broad Institute Genome Sequencing Center for Infectious Disease"/>
            <person name="Wu L."/>
            <person name="Ma J."/>
        </authorList>
    </citation>
    <scope>NUCLEOTIDE SEQUENCE [LARGE SCALE GENOMIC DNA]</scope>
    <source>
        <strain evidence="4">KCTC 42182</strain>
    </source>
</reference>
<protein>
    <submittedName>
        <fullName evidence="3">CaiB/BaiF CoA transferase family protein</fullName>
    </submittedName>
</protein>
<accession>A0ABV7VK16</accession>
<sequence>MHDVTLPLAGIKVIEICNVAAGPFCAMVLADLGADVIKIENPNGGDTLRSWPPHSGPDGNTFSENFASLNRNKRSVTLDLKQQTDREQAIVLAADADVLLENNRPGVLTRLGLGYEVLRQHNPRLIYCSISAYGQHGPRADEGGFDVTVQAISGIMSVTGEKDGAPVKAGVPISDFAAGLYGAFAICAQLRRVAETGEGVHIDVPMMGASLAIAALQVSEYFGSGKDPVKLGSAHPRNAPYQAFKARDDYFVMAAGTQNLWETACRLLNREELIADPRFSTTALRARNQAPLKETFEMTFSSFSAQELIDLLSRAGIPCSLINSYSRALSDPQSEHMGWANPIVLANGVHTKTLGFPLQFNGKTPGIRMTAPKLGQDQHIISDSQNQGGELTRPRARHKQPQ</sequence>
<evidence type="ECO:0000256" key="2">
    <source>
        <dbReference type="SAM" id="MobiDB-lite"/>
    </source>
</evidence>
<evidence type="ECO:0000256" key="1">
    <source>
        <dbReference type="ARBA" id="ARBA00022679"/>
    </source>
</evidence>
<dbReference type="RefSeq" id="WP_379729160.1">
    <property type="nucleotide sequence ID" value="NZ_JBHRYJ010000005.1"/>
</dbReference>
<dbReference type="SUPFAM" id="SSF89796">
    <property type="entry name" value="CoA-transferase family III (CaiB/BaiF)"/>
    <property type="match status" value="1"/>
</dbReference>
<evidence type="ECO:0000313" key="4">
    <source>
        <dbReference type="Proteomes" id="UP001595711"/>
    </source>
</evidence>
<dbReference type="InterPro" id="IPR044855">
    <property type="entry name" value="CoA-Trfase_III_dom3_sf"/>
</dbReference>
<dbReference type="PANTHER" id="PTHR48207:SF3">
    <property type="entry name" value="SUCCINATE--HYDROXYMETHYLGLUTARATE COA-TRANSFERASE"/>
    <property type="match status" value="1"/>
</dbReference>
<dbReference type="InterPro" id="IPR023606">
    <property type="entry name" value="CoA-Trfase_III_dom_1_sf"/>
</dbReference>
<proteinExistence type="predicted"/>
<dbReference type="Gene3D" id="3.40.50.10540">
    <property type="entry name" value="Crotonobetainyl-coa:carnitine coa-transferase, domain 1"/>
    <property type="match status" value="1"/>
</dbReference>
<organism evidence="3 4">
    <name type="scientific">Ferrovibrio xuzhouensis</name>
    <dbReference type="NCBI Taxonomy" id="1576914"/>
    <lineage>
        <taxon>Bacteria</taxon>
        <taxon>Pseudomonadati</taxon>
        <taxon>Pseudomonadota</taxon>
        <taxon>Alphaproteobacteria</taxon>
        <taxon>Rhodospirillales</taxon>
        <taxon>Rhodospirillaceae</taxon>
        <taxon>Ferrovibrio</taxon>
    </lineage>
</organism>
<dbReference type="InterPro" id="IPR050483">
    <property type="entry name" value="CoA-transferase_III_domain"/>
</dbReference>
<dbReference type="Gene3D" id="3.30.1540.10">
    <property type="entry name" value="formyl-coa transferase, domain 3"/>
    <property type="match status" value="1"/>
</dbReference>